<evidence type="ECO:0000313" key="2">
    <source>
        <dbReference type="EMBL" id="OXB91653.1"/>
    </source>
</evidence>
<dbReference type="InterPro" id="IPR025055">
    <property type="entry name" value="Ena_core"/>
</dbReference>
<accession>A0A226QG75</accession>
<reference evidence="2 3" key="1">
    <citation type="submission" date="2017-04" db="EMBL/GenBank/DDBJ databases">
        <title>The genome sequence of Parageobacillus galactosidasius DSM 18751.</title>
        <authorList>
            <person name="Ramaloko W.T."/>
            <person name="Koen N."/>
            <person name="Polliack S."/>
            <person name="Aliyu H."/>
            <person name="Lebre P."/>
            <person name="Mohr T."/>
            <person name="Oswald F."/>
            <person name="Zwick M."/>
            <person name="Neumann A."/>
            <person name="Syldatk C."/>
            <person name="Cowan D."/>
            <person name="De Maayer P."/>
        </authorList>
    </citation>
    <scope>NUCLEOTIDE SEQUENCE [LARGE SCALE GENOMIC DNA]</scope>
    <source>
        <strain evidence="2 3">DSM 18751</strain>
    </source>
</reference>
<dbReference type="RefSeq" id="WP_062754206.1">
    <property type="nucleotide sequence ID" value="NZ_NDYL01000002.1"/>
</dbReference>
<evidence type="ECO:0000259" key="1">
    <source>
        <dbReference type="Pfam" id="PF13157"/>
    </source>
</evidence>
<protein>
    <recommendedName>
        <fullName evidence="1">Endospore appendages core domain-containing protein</fullName>
    </recommendedName>
</protein>
<name>A0A226QG75_9BACL</name>
<organism evidence="2 3">
    <name type="scientific">Parageobacillus galactosidasius</name>
    <dbReference type="NCBI Taxonomy" id="883812"/>
    <lineage>
        <taxon>Bacteria</taxon>
        <taxon>Bacillati</taxon>
        <taxon>Bacillota</taxon>
        <taxon>Bacilli</taxon>
        <taxon>Bacillales</taxon>
        <taxon>Anoxybacillaceae</taxon>
        <taxon>Parageobacillus</taxon>
    </lineage>
</organism>
<dbReference type="EMBL" id="NDYL01000002">
    <property type="protein sequence ID" value="OXB91653.1"/>
    <property type="molecule type" value="Genomic_DNA"/>
</dbReference>
<dbReference type="GeneID" id="94900286"/>
<dbReference type="Proteomes" id="UP000198394">
    <property type="component" value="Unassembled WGS sequence"/>
</dbReference>
<gene>
    <name evidence="2" type="ORF">B9L23_09920</name>
</gene>
<sequence>MDNKYTGEHWNNCNSEEDFVQDCVECVWRTTSTNPLTVYISNLDGDNVFASGVFKYTNGFDNSFVTVTFLHNGTAIGNPIEVCLDSCVAFTISKFNEIRVIPSAASVDLPAEGEIHLTIRYTFRLTK</sequence>
<evidence type="ECO:0000313" key="3">
    <source>
        <dbReference type="Proteomes" id="UP000198394"/>
    </source>
</evidence>
<feature type="domain" description="Endospore appendages core" evidence="1">
    <location>
        <begin position="12"/>
        <end position="123"/>
    </location>
</feature>
<dbReference type="Pfam" id="PF13157">
    <property type="entry name" value="Enas"/>
    <property type="match status" value="1"/>
</dbReference>
<dbReference type="AlphaFoldDB" id="A0A226QG75"/>
<proteinExistence type="predicted"/>
<keyword evidence="3" id="KW-1185">Reference proteome</keyword>
<comment type="caution">
    <text evidence="2">The sequence shown here is derived from an EMBL/GenBank/DDBJ whole genome shotgun (WGS) entry which is preliminary data.</text>
</comment>